<dbReference type="STRING" id="344882.ABB29_06125"/>
<evidence type="ECO:0008006" key="3">
    <source>
        <dbReference type="Google" id="ProtNLM"/>
    </source>
</evidence>
<reference evidence="1 2" key="1">
    <citation type="submission" date="2015-05" db="EMBL/GenBank/DDBJ databases">
        <title>Genome sequencing and analysis of members of genus Stenotrophomonas.</title>
        <authorList>
            <person name="Patil P.P."/>
            <person name="Midha S."/>
            <person name="Patil P.B."/>
        </authorList>
    </citation>
    <scope>NUCLEOTIDE SEQUENCE [LARGE SCALE GENOMIC DNA]</scope>
    <source>
        <strain evidence="1 2">DSM 21858</strain>
    </source>
</reference>
<accession>A0A0R0CZR6</accession>
<dbReference type="Pfam" id="PF11159">
    <property type="entry name" value="DUF2939"/>
    <property type="match status" value="1"/>
</dbReference>
<dbReference type="Proteomes" id="UP000052052">
    <property type="component" value="Unassembled WGS sequence"/>
</dbReference>
<dbReference type="EMBL" id="LDJL01000005">
    <property type="protein sequence ID" value="KRG70632.1"/>
    <property type="molecule type" value="Genomic_DNA"/>
</dbReference>
<gene>
    <name evidence="1" type="ORF">ABB29_06125</name>
</gene>
<name>A0A0R0CZR6_9GAMM</name>
<sequence length="178" mass="19221">MKKWLALALLIVVALFGYVAAGPYIAIHGIRQALIEQDTARLERYVDFPALRVNLRAQLQDRLAREAGSEVQSSLLGAFGLSVANQLVASGVDAAVTPLGIGALLQGRAMWKKAIGDTINGDTYAAAVPADPLKDAEHHYQSTSRFTASIRGDDGQPIVAVFSRDGLRWKLTNIELPR</sequence>
<evidence type="ECO:0000313" key="1">
    <source>
        <dbReference type="EMBL" id="KRG70632.1"/>
    </source>
</evidence>
<organism evidence="1 2">
    <name type="scientific">Pseudoxanthomonas dokdonensis</name>
    <dbReference type="NCBI Taxonomy" id="344882"/>
    <lineage>
        <taxon>Bacteria</taxon>
        <taxon>Pseudomonadati</taxon>
        <taxon>Pseudomonadota</taxon>
        <taxon>Gammaproteobacteria</taxon>
        <taxon>Lysobacterales</taxon>
        <taxon>Lysobacteraceae</taxon>
        <taxon>Pseudoxanthomonas</taxon>
    </lineage>
</organism>
<comment type="caution">
    <text evidence="1">The sequence shown here is derived from an EMBL/GenBank/DDBJ whole genome shotgun (WGS) entry which is preliminary data.</text>
</comment>
<dbReference type="RefSeq" id="WP_057657726.1">
    <property type="nucleotide sequence ID" value="NZ_LDJL01000005.1"/>
</dbReference>
<dbReference type="PATRIC" id="fig|344882.3.peg.2561"/>
<keyword evidence="2" id="KW-1185">Reference proteome</keyword>
<dbReference type="AlphaFoldDB" id="A0A0R0CZR6"/>
<dbReference type="InterPro" id="IPR021330">
    <property type="entry name" value="DUF2939"/>
</dbReference>
<evidence type="ECO:0000313" key="2">
    <source>
        <dbReference type="Proteomes" id="UP000052052"/>
    </source>
</evidence>
<protein>
    <recommendedName>
        <fullName evidence="3">DUF2939 domain-containing protein</fullName>
    </recommendedName>
</protein>
<proteinExistence type="predicted"/>